<dbReference type="PaxDb" id="65489-OBART04G19770.1"/>
<name>A0A0D3FYB4_9ORYZ</name>
<dbReference type="AlphaFoldDB" id="A0A0D3FYB4"/>
<proteinExistence type="predicted"/>
<dbReference type="Proteomes" id="UP000026960">
    <property type="component" value="Chromosome 4"/>
</dbReference>
<reference evidence="1" key="2">
    <citation type="submission" date="2015-03" db="UniProtKB">
        <authorList>
            <consortium name="EnsemblPlants"/>
        </authorList>
    </citation>
    <scope>IDENTIFICATION</scope>
</reference>
<protein>
    <submittedName>
        <fullName evidence="1">Uncharacterized protein</fullName>
    </submittedName>
</protein>
<evidence type="ECO:0000313" key="2">
    <source>
        <dbReference type="Proteomes" id="UP000026960"/>
    </source>
</evidence>
<keyword evidence="2" id="KW-1185">Reference proteome</keyword>
<organism evidence="1">
    <name type="scientific">Oryza barthii</name>
    <dbReference type="NCBI Taxonomy" id="65489"/>
    <lineage>
        <taxon>Eukaryota</taxon>
        <taxon>Viridiplantae</taxon>
        <taxon>Streptophyta</taxon>
        <taxon>Embryophyta</taxon>
        <taxon>Tracheophyta</taxon>
        <taxon>Spermatophyta</taxon>
        <taxon>Magnoliopsida</taxon>
        <taxon>Liliopsida</taxon>
        <taxon>Poales</taxon>
        <taxon>Poaceae</taxon>
        <taxon>BOP clade</taxon>
        <taxon>Oryzoideae</taxon>
        <taxon>Oryzeae</taxon>
        <taxon>Oryzinae</taxon>
        <taxon>Oryza</taxon>
    </lineage>
</organism>
<dbReference type="EnsemblPlants" id="OBART04G19770.1">
    <property type="protein sequence ID" value="OBART04G19770.1"/>
    <property type="gene ID" value="OBART04G19770"/>
</dbReference>
<accession>A0A0D3FYB4</accession>
<dbReference type="HOGENOM" id="CLU_2201185_0_0_1"/>
<sequence length="108" mass="11956">MSYKRWFERKSDEGKGGYLVKLIEAGVSWASKGTLGMKRCLQHRGDAMSYMNSLGADFNARRRKTGDLRGDGTCGHATVETMEQTPVQGSSILGKHELDLKLVCTVLM</sequence>
<dbReference type="Gramene" id="OBART04G19770.1">
    <property type="protein sequence ID" value="OBART04G19770.1"/>
    <property type="gene ID" value="OBART04G19770"/>
</dbReference>
<evidence type="ECO:0000313" key="1">
    <source>
        <dbReference type="EnsemblPlants" id="OBART04G19770.1"/>
    </source>
</evidence>
<reference evidence="1" key="1">
    <citation type="journal article" date="2009" name="Rice">
        <title>De Novo Next Generation Sequencing of Plant Genomes.</title>
        <authorList>
            <person name="Rounsley S."/>
            <person name="Marri P.R."/>
            <person name="Yu Y."/>
            <person name="He R."/>
            <person name="Sisneros N."/>
            <person name="Goicoechea J.L."/>
            <person name="Lee S.J."/>
            <person name="Angelova A."/>
            <person name="Kudrna D."/>
            <person name="Luo M."/>
            <person name="Affourtit J."/>
            <person name="Desany B."/>
            <person name="Knight J."/>
            <person name="Niazi F."/>
            <person name="Egholm M."/>
            <person name="Wing R.A."/>
        </authorList>
    </citation>
    <scope>NUCLEOTIDE SEQUENCE [LARGE SCALE GENOMIC DNA]</scope>
    <source>
        <strain evidence="1">cv. IRGC 105608</strain>
    </source>
</reference>